<dbReference type="AlphaFoldDB" id="A0A3E1NJI5"/>
<name>A0A3E1NJI5_9BACT</name>
<evidence type="ECO:0000313" key="2">
    <source>
        <dbReference type="Proteomes" id="UP000261284"/>
    </source>
</evidence>
<dbReference type="Proteomes" id="UP000261284">
    <property type="component" value="Unassembled WGS sequence"/>
</dbReference>
<dbReference type="EMBL" id="QTJU01000003">
    <property type="protein sequence ID" value="RFM28089.1"/>
    <property type="molecule type" value="Genomic_DNA"/>
</dbReference>
<sequence>MIKEVIDSFIRHNDAIVNFLESDGRSEENKEELIPMYAAILRETRFNPALGLDFASVLLFTEDKSIFDEFELADIRAFFSSLMRLQEYNLENYTEAAHFEWAMMNNAETAKKIIGEGIDKARQKMEELSELLEKIKGE</sequence>
<gene>
    <name evidence="1" type="ORF">DXN05_11185</name>
</gene>
<dbReference type="OrthoDB" id="9856830at2"/>
<accession>A0A3E1NJI5</accession>
<organism evidence="1 2">
    <name type="scientific">Deminuibacter soli</name>
    <dbReference type="NCBI Taxonomy" id="2291815"/>
    <lineage>
        <taxon>Bacteria</taxon>
        <taxon>Pseudomonadati</taxon>
        <taxon>Bacteroidota</taxon>
        <taxon>Chitinophagia</taxon>
        <taxon>Chitinophagales</taxon>
        <taxon>Chitinophagaceae</taxon>
        <taxon>Deminuibacter</taxon>
    </lineage>
</organism>
<keyword evidence="2" id="KW-1185">Reference proteome</keyword>
<comment type="caution">
    <text evidence="1">The sequence shown here is derived from an EMBL/GenBank/DDBJ whole genome shotgun (WGS) entry which is preliminary data.</text>
</comment>
<protein>
    <submittedName>
        <fullName evidence="1">Uncharacterized protein</fullName>
    </submittedName>
</protein>
<evidence type="ECO:0000313" key="1">
    <source>
        <dbReference type="EMBL" id="RFM28089.1"/>
    </source>
</evidence>
<reference evidence="1 2" key="1">
    <citation type="submission" date="2018-08" db="EMBL/GenBank/DDBJ databases">
        <title>Chitinophagaceae sp. K23C18032701, a novel bacterium isolated from forest soil.</title>
        <authorList>
            <person name="Wang C."/>
        </authorList>
    </citation>
    <scope>NUCLEOTIDE SEQUENCE [LARGE SCALE GENOMIC DNA]</scope>
    <source>
        <strain evidence="1 2">K23C18032701</strain>
    </source>
</reference>
<proteinExistence type="predicted"/>
<dbReference type="RefSeq" id="WP_116847335.1">
    <property type="nucleotide sequence ID" value="NZ_QTJU01000003.1"/>
</dbReference>